<reference evidence="8 9" key="1">
    <citation type="journal article" date="2023" name="G3 (Bethesda)">
        <title>A chromosome-level genome assembly of Zasmidium syzygii isolated from banana leaves.</title>
        <authorList>
            <person name="van Westerhoven A.C."/>
            <person name="Mehrabi R."/>
            <person name="Talebi R."/>
            <person name="Steentjes M.B.F."/>
            <person name="Corcolon B."/>
            <person name="Chong P.A."/>
            <person name="Kema G.H.J."/>
            <person name="Seidl M.F."/>
        </authorList>
    </citation>
    <scope>NUCLEOTIDE SEQUENCE [LARGE SCALE GENOMIC DNA]</scope>
    <source>
        <strain evidence="8 9">P124</strain>
    </source>
</reference>
<feature type="transmembrane region" description="Helical" evidence="6">
    <location>
        <begin position="150"/>
        <end position="171"/>
    </location>
</feature>
<dbReference type="InterPro" id="IPR020846">
    <property type="entry name" value="MFS_dom"/>
</dbReference>
<comment type="subcellular location">
    <subcellularLocation>
        <location evidence="1">Membrane</location>
        <topology evidence="1">Multi-pass membrane protein</topology>
    </subcellularLocation>
</comment>
<protein>
    <recommendedName>
        <fullName evidence="7">Major facilitator superfamily (MFS) profile domain-containing protein</fullName>
    </recommendedName>
</protein>
<dbReference type="InterPro" id="IPR036259">
    <property type="entry name" value="MFS_trans_sf"/>
</dbReference>
<feature type="transmembrane region" description="Helical" evidence="6">
    <location>
        <begin position="454"/>
        <end position="475"/>
    </location>
</feature>
<gene>
    <name evidence="8" type="ORF">PRZ48_015068</name>
</gene>
<dbReference type="EMBL" id="JAXOVC010000015">
    <property type="protein sequence ID" value="KAK4493883.1"/>
    <property type="molecule type" value="Genomic_DNA"/>
</dbReference>
<dbReference type="Pfam" id="PF07690">
    <property type="entry name" value="MFS_1"/>
    <property type="match status" value="1"/>
</dbReference>
<evidence type="ECO:0000256" key="2">
    <source>
        <dbReference type="ARBA" id="ARBA00022448"/>
    </source>
</evidence>
<feature type="transmembrane region" description="Helical" evidence="6">
    <location>
        <begin position="423"/>
        <end position="442"/>
    </location>
</feature>
<feature type="transmembrane region" description="Helical" evidence="6">
    <location>
        <begin position="119"/>
        <end position="138"/>
    </location>
</feature>
<feature type="transmembrane region" description="Helical" evidence="6">
    <location>
        <begin position="53"/>
        <end position="72"/>
    </location>
</feature>
<dbReference type="SUPFAM" id="SSF103473">
    <property type="entry name" value="MFS general substrate transporter"/>
    <property type="match status" value="1"/>
</dbReference>
<evidence type="ECO:0000256" key="3">
    <source>
        <dbReference type="ARBA" id="ARBA00022692"/>
    </source>
</evidence>
<dbReference type="PANTHER" id="PTHR43791:SF54">
    <property type="entry name" value="MAJOR FACILITATOR SUPERFAMILY (MFS) PROFILE DOMAIN-CONTAINING PROTEIN-RELATED"/>
    <property type="match status" value="1"/>
</dbReference>
<feature type="transmembrane region" description="Helical" evidence="6">
    <location>
        <begin position="183"/>
        <end position="203"/>
    </location>
</feature>
<evidence type="ECO:0000256" key="4">
    <source>
        <dbReference type="ARBA" id="ARBA00022989"/>
    </source>
</evidence>
<evidence type="ECO:0000256" key="1">
    <source>
        <dbReference type="ARBA" id="ARBA00004141"/>
    </source>
</evidence>
<evidence type="ECO:0000259" key="7">
    <source>
        <dbReference type="PROSITE" id="PS50850"/>
    </source>
</evidence>
<keyword evidence="2" id="KW-0813">Transport</keyword>
<dbReference type="PANTHER" id="PTHR43791">
    <property type="entry name" value="PERMEASE-RELATED"/>
    <property type="match status" value="1"/>
</dbReference>
<keyword evidence="3 6" id="KW-0812">Transmembrane</keyword>
<sequence length="512" mass="56726">MDIKEKAIESLEYVEKGPGSKAKPGLSEDDREWLAQIDTKEQNRIYHKVDRRLVPMLALLYLIAHLDRANIANAKIEGLEASLGMTGEDYNIALVVFFIPYVLCEVPSNLLLSKFARPSVYIGILVTCWGVIMTMSGVTQSFAGLLVTRFLIGVFESGFFPGAMWLVSQWYPPQKTQTRMACFYLASAASGAFSGLLAAGLAQMDGVGGYEGWRWIFLIEGIVSVVIGGLCFFTLPDSPTKASWLKPDEAKFLELSHIAFRGVKTIDLEAEKKKKSHVNWNIVKQVVTDWQLYLQGIVFWSNVVPNYGLKFTMPSIIKNMGFESTTAQLLTAPPYTCGAIAAVLSALWADKLSWRMPFIVAHQLMLVVAFSVLFSFAAEIQNNIPLCYVMVCLACIGLYPIVPGNNSWTINNLAGAEKRAAGIAFMIMIGNCGGFAGSFIFLERESPRYPTGFGSSLGFATAGIVAALLLEFLYWSHNKRHEHLTEQEAVARYGEEELERMGNKSPLFKYSL</sequence>
<keyword evidence="5 6" id="KW-0472">Membrane</keyword>
<evidence type="ECO:0000256" key="5">
    <source>
        <dbReference type="ARBA" id="ARBA00023136"/>
    </source>
</evidence>
<dbReference type="Gene3D" id="1.20.1250.20">
    <property type="entry name" value="MFS general substrate transporter like domains"/>
    <property type="match status" value="2"/>
</dbReference>
<feature type="transmembrane region" description="Helical" evidence="6">
    <location>
        <begin position="215"/>
        <end position="235"/>
    </location>
</feature>
<dbReference type="InterPro" id="IPR011701">
    <property type="entry name" value="MFS"/>
</dbReference>
<feature type="transmembrane region" description="Helical" evidence="6">
    <location>
        <begin position="92"/>
        <end position="112"/>
    </location>
</feature>
<feature type="domain" description="Major facilitator superfamily (MFS) profile" evidence="7">
    <location>
        <begin position="53"/>
        <end position="479"/>
    </location>
</feature>
<organism evidence="8 9">
    <name type="scientific">Zasmidium cellare</name>
    <name type="common">Wine cellar mold</name>
    <name type="synonym">Racodium cellare</name>
    <dbReference type="NCBI Taxonomy" id="395010"/>
    <lineage>
        <taxon>Eukaryota</taxon>
        <taxon>Fungi</taxon>
        <taxon>Dikarya</taxon>
        <taxon>Ascomycota</taxon>
        <taxon>Pezizomycotina</taxon>
        <taxon>Dothideomycetes</taxon>
        <taxon>Dothideomycetidae</taxon>
        <taxon>Mycosphaerellales</taxon>
        <taxon>Mycosphaerellaceae</taxon>
        <taxon>Zasmidium</taxon>
    </lineage>
</organism>
<feature type="transmembrane region" description="Helical" evidence="6">
    <location>
        <begin position="383"/>
        <end position="402"/>
    </location>
</feature>
<evidence type="ECO:0000256" key="6">
    <source>
        <dbReference type="SAM" id="Phobius"/>
    </source>
</evidence>
<comment type="caution">
    <text evidence="8">The sequence shown here is derived from an EMBL/GenBank/DDBJ whole genome shotgun (WGS) entry which is preliminary data.</text>
</comment>
<proteinExistence type="predicted"/>
<evidence type="ECO:0000313" key="9">
    <source>
        <dbReference type="Proteomes" id="UP001305779"/>
    </source>
</evidence>
<evidence type="ECO:0000313" key="8">
    <source>
        <dbReference type="EMBL" id="KAK4493883.1"/>
    </source>
</evidence>
<dbReference type="Proteomes" id="UP001305779">
    <property type="component" value="Unassembled WGS sequence"/>
</dbReference>
<accession>A0ABR0DY26</accession>
<feature type="transmembrane region" description="Helical" evidence="6">
    <location>
        <begin position="358"/>
        <end position="377"/>
    </location>
</feature>
<name>A0ABR0DY26_ZASCE</name>
<keyword evidence="4 6" id="KW-1133">Transmembrane helix</keyword>
<dbReference type="PROSITE" id="PS50850">
    <property type="entry name" value="MFS"/>
    <property type="match status" value="1"/>
</dbReference>
<keyword evidence="9" id="KW-1185">Reference proteome</keyword>